<feature type="region of interest" description="Disordered" evidence="1">
    <location>
        <begin position="110"/>
        <end position="137"/>
    </location>
</feature>
<reference evidence="2 3" key="1">
    <citation type="submission" date="2021-01" db="EMBL/GenBank/DDBJ databases">
        <title>Whole genome shotgun sequence of Asanoa iriomotensis NBRC 100142.</title>
        <authorList>
            <person name="Komaki H."/>
            <person name="Tamura T."/>
        </authorList>
    </citation>
    <scope>NUCLEOTIDE SEQUENCE [LARGE SCALE GENOMIC DNA]</scope>
    <source>
        <strain evidence="2 3">NBRC 100142</strain>
    </source>
</reference>
<dbReference type="RefSeq" id="WP_203707832.1">
    <property type="nucleotide sequence ID" value="NZ_BAAALU010000006.1"/>
</dbReference>
<evidence type="ECO:0000313" key="2">
    <source>
        <dbReference type="EMBL" id="GIF61016.1"/>
    </source>
</evidence>
<sequence>MDACAAIVVESTRVQLALRRQWKHQERVDWAPWNEALASISLVADRAVVDAAGAIDELFWRHSDSIDRGDLDAEPAWLTASRAIEAARLAFINAAKKHVIGSGERLDRLPIRRPSASMPRTIDRADSPAVPGPPPTG</sequence>
<keyword evidence="3" id="KW-1185">Reference proteome</keyword>
<accession>A0ABQ4CEX0</accession>
<dbReference type="Proteomes" id="UP000624325">
    <property type="component" value="Unassembled WGS sequence"/>
</dbReference>
<proteinExistence type="predicted"/>
<evidence type="ECO:0000256" key="1">
    <source>
        <dbReference type="SAM" id="MobiDB-lite"/>
    </source>
</evidence>
<evidence type="ECO:0008006" key="4">
    <source>
        <dbReference type="Google" id="ProtNLM"/>
    </source>
</evidence>
<comment type="caution">
    <text evidence="2">The sequence shown here is derived from an EMBL/GenBank/DDBJ whole genome shotgun (WGS) entry which is preliminary data.</text>
</comment>
<dbReference type="EMBL" id="BONC01000085">
    <property type="protein sequence ID" value="GIF61016.1"/>
    <property type="molecule type" value="Genomic_DNA"/>
</dbReference>
<gene>
    <name evidence="2" type="ORF">Air01nite_71110</name>
</gene>
<protein>
    <recommendedName>
        <fullName evidence="4">SAV-6107-like HEPN domain-containing protein</fullName>
    </recommendedName>
</protein>
<evidence type="ECO:0000313" key="3">
    <source>
        <dbReference type="Proteomes" id="UP000624325"/>
    </source>
</evidence>
<name>A0ABQ4CEX0_9ACTN</name>
<organism evidence="2 3">
    <name type="scientific">Asanoa iriomotensis</name>
    <dbReference type="NCBI Taxonomy" id="234613"/>
    <lineage>
        <taxon>Bacteria</taxon>
        <taxon>Bacillati</taxon>
        <taxon>Actinomycetota</taxon>
        <taxon>Actinomycetes</taxon>
        <taxon>Micromonosporales</taxon>
        <taxon>Micromonosporaceae</taxon>
        <taxon>Asanoa</taxon>
    </lineage>
</organism>